<dbReference type="InterPro" id="IPR052577">
    <property type="entry name" value="VWA7"/>
</dbReference>
<feature type="compositionally biased region" description="Polar residues" evidence="1">
    <location>
        <begin position="749"/>
        <end position="766"/>
    </location>
</feature>
<feature type="compositionally biased region" description="Low complexity" evidence="1">
    <location>
        <begin position="833"/>
        <end position="843"/>
    </location>
</feature>
<evidence type="ECO:0008006" key="5">
    <source>
        <dbReference type="Google" id="ProtNLM"/>
    </source>
</evidence>
<dbReference type="PANTHER" id="PTHR14905">
    <property type="entry name" value="NG37"/>
    <property type="match status" value="1"/>
</dbReference>
<dbReference type="AlphaFoldDB" id="A0A292Q327"/>
<feature type="region of interest" description="Disordered" evidence="1">
    <location>
        <begin position="579"/>
        <end position="770"/>
    </location>
</feature>
<feature type="compositionally biased region" description="Basic and acidic residues" evidence="1">
    <location>
        <begin position="579"/>
        <end position="593"/>
    </location>
</feature>
<keyword evidence="4" id="KW-1185">Reference proteome</keyword>
<evidence type="ECO:0000256" key="1">
    <source>
        <dbReference type="SAM" id="MobiDB-lite"/>
    </source>
</evidence>
<reference evidence="3" key="1">
    <citation type="submission" date="2015-10" db="EMBL/GenBank/DDBJ databases">
        <authorList>
            <person name="Regsiter A."/>
            <person name="william w."/>
        </authorList>
    </citation>
    <scope>NUCLEOTIDE SEQUENCE</scope>
    <source>
        <strain evidence="3">Montdore</strain>
    </source>
</reference>
<feature type="compositionally biased region" description="Polar residues" evidence="1">
    <location>
        <begin position="617"/>
        <end position="627"/>
    </location>
</feature>
<feature type="compositionally biased region" description="Basic and acidic residues" evidence="1">
    <location>
        <begin position="631"/>
        <end position="649"/>
    </location>
</feature>
<gene>
    <name evidence="3" type="ORF">GSTUAT00001703001</name>
</gene>
<feature type="compositionally biased region" description="Basic and acidic residues" evidence="1">
    <location>
        <begin position="859"/>
        <end position="876"/>
    </location>
</feature>
<protein>
    <recommendedName>
        <fullName evidence="5">Het-C-domain-containing protein</fullName>
    </recommendedName>
</protein>
<proteinExistence type="predicted"/>
<feature type="compositionally biased region" description="Gly residues" evidence="1">
    <location>
        <begin position="599"/>
        <end position="614"/>
    </location>
</feature>
<feature type="region of interest" description="Disordered" evidence="1">
    <location>
        <begin position="788"/>
        <end position="901"/>
    </location>
</feature>
<sequence length="901" mass="97788">MPSTPLSALLLIGTVLLFATPAWAFGAGNIVNVSQVAGKNWRHGDIEEALLELFLSQAGSKKFDRLNVKRVYFGNWLRDYSQAVDVGGLKQLPKDAIRVLVSCCQLKLLMRIWLTDRDTWQLWVLSFITFGFATGEFEVTEERLGCYRPEEHIDNPKGYAGNEDARKYDCRLRGPVDEGKELAVDERTGLKAYIASEDRGMDTSAGLVRRRFEEAIEKGRAYGRDGRDVDLYEALRLLGTGLHCLEDYAAHSNYCELALRELGPQVYPHVGEQTEIEVNGKRVFPVVTGTFGMTDFLHSVLGEVSDKMVQSEVQDLDSKLSSASDPNRSSEATSTLKGILDNIPWALLGIGGDFGSEADRLQQNANAKKLERTSIQPKMDVAGYDMEEMKRQTEQTVKDIFPILEFHDKVIKAFQTGIDKIPGASALMENLTGAMQIYVFSILAPYIKPILERTKAELAAGSGGVLAASEKAQFEVFEDENCSDPTHSILSKDHFTNILNPVAGRVASATISFAVPLVVSAWDDSNKDTRQIIDDILQVFHHPALKDENRAGQHAMFEAVKKWWEEKDESQRHHLEEALSKQGVRDGKNHEGEDPNPGPGGCGHSHEGIPGGGVPASRSSGNRQFSSGGDEASRRESSYGTSGRDREEASTAGGGYGSVIDPGTSSYGSTETGYSSHRQNQGADSYDSSRRDNGSYGSAGGGYGSNTRGSYGSSYTRDSDNPQGRAGSHEHTGTSSYGGGSGAGRSGYDNESPSYPRSSGENTTSYGREEQISSYGRAVCGEEAIPSSYGIFGHTEGGGSYTRSGGSRETAPPGRSGRGEEVSPHGRMGQGESSSTYRRSSFSGGIEEPSYGRSGHSYGSRDTDTSEYGPPRRTDEGEGQGYGRRGVGGEGYGEEYRGYGY</sequence>
<feature type="compositionally biased region" description="Gly residues" evidence="1">
    <location>
        <begin position="879"/>
        <end position="891"/>
    </location>
</feature>
<feature type="compositionally biased region" description="Low complexity" evidence="1">
    <location>
        <begin position="663"/>
        <end position="676"/>
    </location>
</feature>
<dbReference type="EMBL" id="LN890961">
    <property type="protein sequence ID" value="CUS14189.1"/>
    <property type="molecule type" value="Genomic_DNA"/>
</dbReference>
<feature type="compositionally biased region" description="Gly residues" evidence="1">
    <location>
        <begin position="736"/>
        <end position="745"/>
    </location>
</feature>
<feature type="chain" id="PRO_5012494071" description="Het-C-domain-containing protein" evidence="2">
    <location>
        <begin position="25"/>
        <end position="901"/>
    </location>
</feature>
<dbReference type="PANTHER" id="PTHR14905:SF11">
    <property type="entry name" value="TINC (EUROFUNG)"/>
    <property type="match status" value="1"/>
</dbReference>
<organism evidence="3 4">
    <name type="scientific">Tuber aestivum</name>
    <name type="common">summer truffle</name>
    <dbReference type="NCBI Taxonomy" id="59557"/>
    <lineage>
        <taxon>Eukaryota</taxon>
        <taxon>Fungi</taxon>
        <taxon>Dikarya</taxon>
        <taxon>Ascomycota</taxon>
        <taxon>Pezizomycotina</taxon>
        <taxon>Pezizomycetes</taxon>
        <taxon>Pezizales</taxon>
        <taxon>Tuberaceae</taxon>
        <taxon>Tuber</taxon>
    </lineage>
</organism>
<keyword evidence="2" id="KW-0732">Signal</keyword>
<name>A0A292Q327_9PEZI</name>
<dbReference type="InterPro" id="IPR010816">
    <property type="entry name" value="Het-C"/>
</dbReference>
<dbReference type="Pfam" id="PF07217">
    <property type="entry name" value="Het-C"/>
    <property type="match status" value="2"/>
</dbReference>
<feature type="compositionally biased region" description="Low complexity" evidence="1">
    <location>
        <begin position="801"/>
        <end position="810"/>
    </location>
</feature>
<evidence type="ECO:0000313" key="4">
    <source>
        <dbReference type="Proteomes" id="UP001412239"/>
    </source>
</evidence>
<dbReference type="Proteomes" id="UP001412239">
    <property type="component" value="Unassembled WGS sequence"/>
</dbReference>
<accession>A0A292Q327</accession>
<evidence type="ECO:0000256" key="2">
    <source>
        <dbReference type="SAM" id="SignalP"/>
    </source>
</evidence>
<evidence type="ECO:0000313" key="3">
    <source>
        <dbReference type="EMBL" id="CUS14189.1"/>
    </source>
</evidence>
<feature type="signal peptide" evidence="2">
    <location>
        <begin position="1"/>
        <end position="24"/>
    </location>
</feature>
<feature type="compositionally biased region" description="Low complexity" evidence="1">
    <location>
        <begin position="705"/>
        <end position="715"/>
    </location>
</feature>